<dbReference type="AlphaFoldDB" id="A0ABC8R562"/>
<feature type="region of interest" description="Disordered" evidence="1">
    <location>
        <begin position="152"/>
        <end position="201"/>
    </location>
</feature>
<feature type="region of interest" description="Disordered" evidence="1">
    <location>
        <begin position="27"/>
        <end position="56"/>
    </location>
</feature>
<organism evidence="2 3">
    <name type="scientific">Ilex paraguariensis</name>
    <name type="common">yerba mate</name>
    <dbReference type="NCBI Taxonomy" id="185542"/>
    <lineage>
        <taxon>Eukaryota</taxon>
        <taxon>Viridiplantae</taxon>
        <taxon>Streptophyta</taxon>
        <taxon>Embryophyta</taxon>
        <taxon>Tracheophyta</taxon>
        <taxon>Spermatophyta</taxon>
        <taxon>Magnoliopsida</taxon>
        <taxon>eudicotyledons</taxon>
        <taxon>Gunneridae</taxon>
        <taxon>Pentapetalae</taxon>
        <taxon>asterids</taxon>
        <taxon>campanulids</taxon>
        <taxon>Aquifoliales</taxon>
        <taxon>Aquifoliaceae</taxon>
        <taxon>Ilex</taxon>
    </lineage>
</organism>
<name>A0ABC8R562_9AQUA</name>
<dbReference type="Proteomes" id="UP001642360">
    <property type="component" value="Unassembled WGS sequence"/>
</dbReference>
<gene>
    <name evidence="2" type="ORF">ILEXP_LOCUS7346</name>
</gene>
<feature type="compositionally biased region" description="Low complexity" evidence="1">
    <location>
        <begin position="31"/>
        <end position="40"/>
    </location>
</feature>
<keyword evidence="3" id="KW-1185">Reference proteome</keyword>
<sequence length="201" mass="21283">MVRNNNSNRNMLSPQVLVQVEDLLMAPTPPSVSSSTASAPPQLPYQNHRNPASPVKPLAEKRAVTVTVSTVSKGPRHEEGDNNYSITTVTTTTANKTTTLINLNEDPSNLDDGLCGTPSPQRAGPTTSMMPRLLPPTVEREMNPQEVVGAGTTEARAMAGYNQQQRRGCSSSSSSSCLSKGEGSWLALSTPNPAHSGSNRG</sequence>
<reference evidence="2 3" key="1">
    <citation type="submission" date="2024-02" db="EMBL/GenBank/DDBJ databases">
        <authorList>
            <person name="Vignale AGUSTIN F."/>
            <person name="Sosa J E."/>
            <person name="Modenutti C."/>
        </authorList>
    </citation>
    <scope>NUCLEOTIDE SEQUENCE [LARGE SCALE GENOMIC DNA]</scope>
</reference>
<evidence type="ECO:0000256" key="1">
    <source>
        <dbReference type="SAM" id="MobiDB-lite"/>
    </source>
</evidence>
<proteinExistence type="predicted"/>
<dbReference type="EMBL" id="CAUOFW020001002">
    <property type="protein sequence ID" value="CAK9139928.1"/>
    <property type="molecule type" value="Genomic_DNA"/>
</dbReference>
<accession>A0ABC8R562</accession>
<protein>
    <submittedName>
        <fullName evidence="2">Uncharacterized protein</fullName>
    </submittedName>
</protein>
<evidence type="ECO:0000313" key="3">
    <source>
        <dbReference type="Proteomes" id="UP001642360"/>
    </source>
</evidence>
<feature type="compositionally biased region" description="Polar residues" evidence="1">
    <location>
        <begin position="187"/>
        <end position="201"/>
    </location>
</feature>
<evidence type="ECO:0000313" key="2">
    <source>
        <dbReference type="EMBL" id="CAK9139928.1"/>
    </source>
</evidence>
<comment type="caution">
    <text evidence="2">The sequence shown here is derived from an EMBL/GenBank/DDBJ whole genome shotgun (WGS) entry which is preliminary data.</text>
</comment>